<organism evidence="8 9">
    <name type="scientific">Micromonospora endophytica</name>
    <dbReference type="NCBI Taxonomy" id="515350"/>
    <lineage>
        <taxon>Bacteria</taxon>
        <taxon>Bacillati</taxon>
        <taxon>Actinomycetota</taxon>
        <taxon>Actinomycetes</taxon>
        <taxon>Micromonosporales</taxon>
        <taxon>Micromonosporaceae</taxon>
        <taxon>Micromonospora</taxon>
    </lineage>
</organism>
<dbReference type="PANTHER" id="PTHR35807:SF1">
    <property type="entry name" value="TRANSCRIPTIONAL REGULATOR REDD"/>
    <property type="match status" value="1"/>
</dbReference>
<dbReference type="InterPro" id="IPR027417">
    <property type="entry name" value="P-loop_NTPase"/>
</dbReference>
<reference evidence="8 9" key="1">
    <citation type="submission" date="2018-01" db="EMBL/GenBank/DDBJ databases">
        <title>Draft genome sequence of Jishengella endophytica.</title>
        <authorList>
            <person name="Sahin N."/>
            <person name="Ay H."/>
            <person name="Saygin H."/>
        </authorList>
    </citation>
    <scope>NUCLEOTIDE SEQUENCE [LARGE SCALE GENOMIC DNA]</scope>
    <source>
        <strain evidence="8 9">DSM 45430</strain>
    </source>
</reference>
<keyword evidence="2" id="KW-0805">Transcription regulation</keyword>
<dbReference type="SUPFAM" id="SSF48452">
    <property type="entry name" value="TPR-like"/>
    <property type="match status" value="1"/>
</dbReference>
<dbReference type="Pfam" id="PF03704">
    <property type="entry name" value="BTAD"/>
    <property type="match status" value="1"/>
</dbReference>
<dbReference type="SMART" id="SM01043">
    <property type="entry name" value="BTAD"/>
    <property type="match status" value="1"/>
</dbReference>
<dbReference type="PRINTS" id="PR00364">
    <property type="entry name" value="DISEASERSIST"/>
</dbReference>
<evidence type="ECO:0000256" key="1">
    <source>
        <dbReference type="ARBA" id="ARBA00005820"/>
    </source>
</evidence>
<evidence type="ECO:0000256" key="3">
    <source>
        <dbReference type="ARBA" id="ARBA00023125"/>
    </source>
</evidence>
<dbReference type="GO" id="GO:0006355">
    <property type="term" value="P:regulation of DNA-templated transcription"/>
    <property type="evidence" value="ECO:0007669"/>
    <property type="project" value="InterPro"/>
</dbReference>
<dbReference type="InterPro" id="IPR001867">
    <property type="entry name" value="OmpR/PhoB-type_DNA-bd"/>
</dbReference>
<keyword evidence="3 5" id="KW-0238">DNA-binding</keyword>
<keyword evidence="4" id="KW-0804">Transcription</keyword>
<feature type="region of interest" description="Disordered" evidence="6">
    <location>
        <begin position="586"/>
        <end position="631"/>
    </location>
</feature>
<sequence length="631" mass="68138">MTWVPATASLVVGAGRRRSPQRRSAGWPLSRDERSVTVVRFTILGPVGARRGDVEVDLGGRQQRLVLALLLVRHGSVVTLAELVDTLWGQDPPTSAANVIHRHIGLLRRIIEPDLPVRAVGAYLVRQAAGYQLRVDEDGVDLLRFRRLAAEARRADEPGHAVARYAEALALWRGSCAAGLAPDLRRQPAFAAIDAERAQVVRDAADVALLTDDVRRVIPALRQAIDRDPLDEALRARLVLALAADGRQAEALASFQEIRQRLSVELGMDPSHELSEAYQRVLHQRFRAATIHRGGHPSAGGKEEIRSVEPPCTPAQLPPGHPFFSGRADVLARAELLLDEDRRQGRATVALAIDGMPGIGKTTFAIQLGHRLASRYPDGQLYADLRGCSAEGAAMSPGEALRGFLSSLGVPEGAMPTDLHALAGRYRSILAGRRILIVLDNCRDFEQVRHLLPGAPGCLAIVTSRQRSIGLISTAGAHPLPLTLPSADEAREHLVRCLGSARVAADPTAVEEIIIRSGRLPLAVAKVAARAAARPDLPLAAIAALAAVDHRRVGEAVAEPAGRKRAHGRSGGAELHDQLRAYTAGRGYETDHHEAAPRPTRLRAPRRDTVAVRERRPAHPGSAPHPSRERR</sequence>
<dbReference type="PROSITE" id="PS51755">
    <property type="entry name" value="OMPR_PHOB"/>
    <property type="match status" value="1"/>
</dbReference>
<accession>A0A2W2DMF1</accession>
<dbReference type="CDD" id="cd15831">
    <property type="entry name" value="BTAD"/>
    <property type="match status" value="1"/>
</dbReference>
<dbReference type="InterPro" id="IPR005158">
    <property type="entry name" value="BTAD"/>
</dbReference>
<feature type="compositionally biased region" description="Basic and acidic residues" evidence="6">
    <location>
        <begin position="605"/>
        <end position="617"/>
    </location>
</feature>
<dbReference type="EMBL" id="POTX01000003">
    <property type="protein sequence ID" value="PZG00918.1"/>
    <property type="molecule type" value="Genomic_DNA"/>
</dbReference>
<dbReference type="InterPro" id="IPR036388">
    <property type="entry name" value="WH-like_DNA-bd_sf"/>
</dbReference>
<dbReference type="InterPro" id="IPR011990">
    <property type="entry name" value="TPR-like_helical_dom_sf"/>
</dbReference>
<dbReference type="GO" id="GO:0000160">
    <property type="term" value="P:phosphorelay signal transduction system"/>
    <property type="evidence" value="ECO:0007669"/>
    <property type="project" value="InterPro"/>
</dbReference>
<comment type="similarity">
    <text evidence="1">Belongs to the AfsR/DnrI/RedD regulatory family.</text>
</comment>
<dbReference type="InterPro" id="IPR016032">
    <property type="entry name" value="Sig_transdc_resp-reg_C-effctor"/>
</dbReference>
<evidence type="ECO:0000313" key="9">
    <source>
        <dbReference type="Proteomes" id="UP000248627"/>
    </source>
</evidence>
<evidence type="ECO:0000259" key="7">
    <source>
        <dbReference type="PROSITE" id="PS51755"/>
    </source>
</evidence>
<protein>
    <submittedName>
        <fullName evidence="8">AfsR/SARP family transcriptional regulator</fullName>
    </submittedName>
</protein>
<dbReference type="AlphaFoldDB" id="A0A2W2DMF1"/>
<evidence type="ECO:0000256" key="4">
    <source>
        <dbReference type="ARBA" id="ARBA00023163"/>
    </source>
</evidence>
<dbReference type="GO" id="GO:0003677">
    <property type="term" value="F:DNA binding"/>
    <property type="evidence" value="ECO:0007669"/>
    <property type="project" value="UniProtKB-UniRule"/>
</dbReference>
<dbReference type="SUPFAM" id="SSF52540">
    <property type="entry name" value="P-loop containing nucleoside triphosphate hydrolases"/>
    <property type="match status" value="1"/>
</dbReference>
<dbReference type="Gene3D" id="1.25.40.10">
    <property type="entry name" value="Tetratricopeptide repeat domain"/>
    <property type="match status" value="1"/>
</dbReference>
<dbReference type="Gene3D" id="1.10.10.10">
    <property type="entry name" value="Winged helix-like DNA-binding domain superfamily/Winged helix DNA-binding domain"/>
    <property type="match status" value="1"/>
</dbReference>
<dbReference type="OrthoDB" id="7628974at2"/>
<dbReference type="PANTHER" id="PTHR35807">
    <property type="entry name" value="TRANSCRIPTIONAL REGULATOR REDD-RELATED"/>
    <property type="match status" value="1"/>
</dbReference>
<evidence type="ECO:0000256" key="6">
    <source>
        <dbReference type="SAM" id="MobiDB-lite"/>
    </source>
</evidence>
<dbReference type="Pfam" id="PF00486">
    <property type="entry name" value="Trans_reg_C"/>
    <property type="match status" value="1"/>
</dbReference>
<evidence type="ECO:0000313" key="8">
    <source>
        <dbReference type="EMBL" id="PZG00918.1"/>
    </source>
</evidence>
<proteinExistence type="inferred from homology"/>
<keyword evidence="9" id="KW-1185">Reference proteome</keyword>
<feature type="DNA-binding region" description="OmpR/PhoB-type" evidence="5">
    <location>
        <begin position="31"/>
        <end position="135"/>
    </location>
</feature>
<dbReference type="SMART" id="SM00862">
    <property type="entry name" value="Trans_reg_C"/>
    <property type="match status" value="1"/>
</dbReference>
<evidence type="ECO:0000256" key="2">
    <source>
        <dbReference type="ARBA" id="ARBA00023015"/>
    </source>
</evidence>
<name>A0A2W2DMF1_9ACTN</name>
<comment type="caution">
    <text evidence="8">The sequence shown here is derived from an EMBL/GenBank/DDBJ whole genome shotgun (WGS) entry which is preliminary data.</text>
</comment>
<dbReference type="Gene3D" id="3.40.50.300">
    <property type="entry name" value="P-loop containing nucleotide triphosphate hydrolases"/>
    <property type="match status" value="1"/>
</dbReference>
<dbReference type="InterPro" id="IPR051677">
    <property type="entry name" value="AfsR-DnrI-RedD_regulator"/>
</dbReference>
<dbReference type="Proteomes" id="UP000248627">
    <property type="component" value="Unassembled WGS sequence"/>
</dbReference>
<feature type="domain" description="OmpR/PhoB-type" evidence="7">
    <location>
        <begin position="31"/>
        <end position="135"/>
    </location>
</feature>
<dbReference type="SUPFAM" id="SSF46894">
    <property type="entry name" value="C-terminal effector domain of the bipartite response regulators"/>
    <property type="match status" value="1"/>
</dbReference>
<gene>
    <name evidence="8" type="ORF">C1I93_01215</name>
</gene>
<evidence type="ECO:0000256" key="5">
    <source>
        <dbReference type="PROSITE-ProRule" id="PRU01091"/>
    </source>
</evidence>